<evidence type="ECO:0000313" key="2">
    <source>
        <dbReference type="EMBL" id="SEP28787.1"/>
    </source>
</evidence>
<protein>
    <submittedName>
        <fullName evidence="2">Uncharacterized conserved protein, DUF2249 family</fullName>
    </submittedName>
</protein>
<dbReference type="Pfam" id="PF10006">
    <property type="entry name" value="DUF2249"/>
    <property type="match status" value="1"/>
</dbReference>
<keyword evidence="3" id="KW-1185">Reference proteome</keyword>
<dbReference type="Proteomes" id="UP000199615">
    <property type="component" value="Unassembled WGS sequence"/>
</dbReference>
<gene>
    <name evidence="2" type="ORF">SAMN05444123_1136</name>
</gene>
<proteinExistence type="predicted"/>
<dbReference type="RefSeq" id="WP_011504174.1">
    <property type="nucleotide sequence ID" value="NZ_FODT01000013.1"/>
</dbReference>
<evidence type="ECO:0000259" key="1">
    <source>
        <dbReference type="Pfam" id="PF10006"/>
    </source>
</evidence>
<feature type="domain" description="DUF2249" evidence="1">
    <location>
        <begin position="11"/>
        <end position="80"/>
    </location>
</feature>
<organism evidence="2 3">
    <name type="scientific">Rhodopseudomonas pseudopalustris</name>
    <dbReference type="NCBI Taxonomy" id="1513892"/>
    <lineage>
        <taxon>Bacteria</taxon>
        <taxon>Pseudomonadati</taxon>
        <taxon>Pseudomonadota</taxon>
        <taxon>Alphaproteobacteria</taxon>
        <taxon>Hyphomicrobiales</taxon>
        <taxon>Nitrobacteraceae</taxon>
        <taxon>Rhodopseudomonas</taxon>
    </lineage>
</organism>
<dbReference type="InterPro" id="IPR018720">
    <property type="entry name" value="DUF2249"/>
</dbReference>
<reference evidence="3" key="1">
    <citation type="submission" date="2016-10" db="EMBL/GenBank/DDBJ databases">
        <authorList>
            <person name="Varghese N."/>
            <person name="Submissions S."/>
        </authorList>
    </citation>
    <scope>NUCLEOTIDE SEQUENCE [LARGE SCALE GENOMIC DNA]</scope>
    <source>
        <strain evidence="3">DSM 123</strain>
    </source>
</reference>
<dbReference type="EMBL" id="FODT01000013">
    <property type="protein sequence ID" value="SEP28787.1"/>
    <property type="molecule type" value="Genomic_DNA"/>
</dbReference>
<name>A0A1H8WMX5_9BRAD</name>
<evidence type="ECO:0000313" key="3">
    <source>
        <dbReference type="Proteomes" id="UP000199615"/>
    </source>
</evidence>
<dbReference type="AlphaFoldDB" id="A0A1H8WMX5"/>
<dbReference type="OrthoDB" id="8451629at2"/>
<accession>A0A1H8WMX5</accession>
<sequence length="82" mass="9618">MTDAAPAAERVLDVREIPPHQRHEIIPRLFDNLQPGQGMQIVVDHDPRPLRHFFEQVHGDDCQWSYLEQGPEVWRVELRRAA</sequence>